<dbReference type="PANTHER" id="PTHR34094:SF1">
    <property type="entry name" value="PROTEIN FAM185A"/>
    <property type="match status" value="1"/>
</dbReference>
<dbReference type="RefSeq" id="XP_019743959.1">
    <property type="nucleotide sequence ID" value="XM_019888400.1"/>
</dbReference>
<dbReference type="Ensembl" id="ENSHCOT00000015159.1">
    <property type="protein sequence ID" value="ENSHCOP00000009113.1"/>
    <property type="gene ID" value="ENSHCOG00000011484.1"/>
</dbReference>
<reference evidence="2" key="2">
    <citation type="submission" date="2025-09" db="UniProtKB">
        <authorList>
            <consortium name="Ensembl"/>
        </authorList>
    </citation>
    <scope>IDENTIFICATION</scope>
</reference>
<dbReference type="Proteomes" id="UP000264820">
    <property type="component" value="Unplaced"/>
</dbReference>
<evidence type="ECO:0000313" key="2">
    <source>
        <dbReference type="Ensembl" id="ENSHCOP00000009113.1"/>
    </source>
</evidence>
<sequence length="386" mass="42104">MLLWSSPALRSVVGLFRWRTANRLRTPLRCTHQQRCLFTTTGGKLAREYDEGESSHRPPLREWSLKVSPFSTLRACLSCSISVRPLDPHAFPEADRAFVAVHGGDQGTDVEDFCVHYDDHGKELFISAERADSSLSVHLSVPIKSNLFIRTHAEGNVQVKNMECDICKVHTEKGDCSLRSVKGHLVEVRSGGDVTGEGTIHGNVDISAFGKGAVRVKKLQGSEMKVSTEHGPLAVKAVYAESSCVSSFTGKVELGLIHGDATVKNREGHTLIDGSNGLLMLSSESGDIDVYVGDGASSEVLSREGQVCVRVPSSLQAEVELCGVTVDVSHDVILHQVQENTTENQTRVTGYMNTDGPVRQRIKVTTERGSVSLRTQSWLQSLKLGR</sequence>
<dbReference type="STRING" id="109280.ENSHCOP00000009113"/>
<name>A0A3Q2XVS1_HIPCM</name>
<protein>
    <submittedName>
        <fullName evidence="2">Family with sequence similarity 185 member A</fullName>
    </submittedName>
</protein>
<dbReference type="Gene3D" id="2.160.20.120">
    <property type="match status" value="1"/>
</dbReference>
<feature type="domain" description="DUF4097" evidence="1">
    <location>
        <begin position="205"/>
        <end position="373"/>
    </location>
</feature>
<dbReference type="GeneTree" id="ENSGT00390000016680"/>
<organism evidence="2 3">
    <name type="scientific">Hippocampus comes</name>
    <name type="common">Tiger tail seahorse</name>
    <dbReference type="NCBI Taxonomy" id="109280"/>
    <lineage>
        <taxon>Eukaryota</taxon>
        <taxon>Metazoa</taxon>
        <taxon>Chordata</taxon>
        <taxon>Craniata</taxon>
        <taxon>Vertebrata</taxon>
        <taxon>Euteleostomi</taxon>
        <taxon>Actinopterygii</taxon>
        <taxon>Neopterygii</taxon>
        <taxon>Teleostei</taxon>
        <taxon>Neoteleostei</taxon>
        <taxon>Acanthomorphata</taxon>
        <taxon>Syngnathiaria</taxon>
        <taxon>Syngnathiformes</taxon>
        <taxon>Syngnathoidei</taxon>
        <taxon>Syngnathidae</taxon>
        <taxon>Hippocampus</taxon>
    </lineage>
</organism>
<dbReference type="CTD" id="222234"/>
<dbReference type="Pfam" id="PF13349">
    <property type="entry name" value="DUF4097"/>
    <property type="match status" value="1"/>
</dbReference>
<dbReference type="GeneID" id="109526840"/>
<dbReference type="PANTHER" id="PTHR34094">
    <property type="match status" value="1"/>
</dbReference>
<evidence type="ECO:0000313" key="3">
    <source>
        <dbReference type="Proteomes" id="UP000264820"/>
    </source>
</evidence>
<dbReference type="KEGG" id="hcq:109526840"/>
<keyword evidence="3" id="KW-1185">Reference proteome</keyword>
<dbReference type="InterPro" id="IPR025164">
    <property type="entry name" value="Toastrack_DUF4097"/>
</dbReference>
<evidence type="ECO:0000259" key="1">
    <source>
        <dbReference type="Pfam" id="PF13349"/>
    </source>
</evidence>
<proteinExistence type="predicted"/>
<dbReference type="OrthoDB" id="5984441at2759"/>
<dbReference type="OMA" id="KTQSWFE"/>
<accession>A0A3Q2XVS1</accession>
<reference evidence="2" key="1">
    <citation type="submission" date="2025-08" db="UniProtKB">
        <authorList>
            <consortium name="Ensembl"/>
        </authorList>
    </citation>
    <scope>IDENTIFICATION</scope>
</reference>
<dbReference type="AlphaFoldDB" id="A0A3Q2XVS1"/>